<gene>
    <name evidence="1" type="ORF">AB0H72_28520</name>
</gene>
<dbReference type="Proteomes" id="UP001551658">
    <property type="component" value="Unassembled WGS sequence"/>
</dbReference>
<keyword evidence="2" id="KW-1185">Reference proteome</keyword>
<evidence type="ECO:0000313" key="1">
    <source>
        <dbReference type="EMBL" id="MEV0366646.1"/>
    </source>
</evidence>
<dbReference type="EMBL" id="JBFAIH010000021">
    <property type="protein sequence ID" value="MEV0366646.1"/>
    <property type="molecule type" value="Genomic_DNA"/>
</dbReference>
<comment type="caution">
    <text evidence="1">The sequence shown here is derived from an EMBL/GenBank/DDBJ whole genome shotgun (WGS) entry which is preliminary data.</text>
</comment>
<organism evidence="1 2">
    <name type="scientific">Nocardia fusca</name>
    <dbReference type="NCBI Taxonomy" id="941183"/>
    <lineage>
        <taxon>Bacteria</taxon>
        <taxon>Bacillati</taxon>
        <taxon>Actinomycetota</taxon>
        <taxon>Actinomycetes</taxon>
        <taxon>Mycobacteriales</taxon>
        <taxon>Nocardiaceae</taxon>
        <taxon>Nocardia</taxon>
    </lineage>
</organism>
<name>A0ABV3FG46_9NOCA</name>
<evidence type="ECO:0000313" key="2">
    <source>
        <dbReference type="Proteomes" id="UP001551658"/>
    </source>
</evidence>
<proteinExistence type="predicted"/>
<accession>A0ABV3FG46</accession>
<dbReference type="RefSeq" id="WP_357984977.1">
    <property type="nucleotide sequence ID" value="NZ_JBFAIH010000021.1"/>
</dbReference>
<reference evidence="1 2" key="1">
    <citation type="submission" date="2024-06" db="EMBL/GenBank/DDBJ databases">
        <title>The Natural Products Discovery Center: Release of the First 8490 Sequenced Strains for Exploring Actinobacteria Biosynthetic Diversity.</title>
        <authorList>
            <person name="Kalkreuter E."/>
            <person name="Kautsar S.A."/>
            <person name="Yang D."/>
            <person name="Bader C.D."/>
            <person name="Teijaro C.N."/>
            <person name="Fluegel L."/>
            <person name="Davis C.M."/>
            <person name="Simpson J.R."/>
            <person name="Lauterbach L."/>
            <person name="Steele A.D."/>
            <person name="Gui C."/>
            <person name="Meng S."/>
            <person name="Li G."/>
            <person name="Viehrig K."/>
            <person name="Ye F."/>
            <person name="Su P."/>
            <person name="Kiefer A.F."/>
            <person name="Nichols A."/>
            <person name="Cepeda A.J."/>
            <person name="Yan W."/>
            <person name="Fan B."/>
            <person name="Jiang Y."/>
            <person name="Adhikari A."/>
            <person name="Zheng C.-J."/>
            <person name="Schuster L."/>
            <person name="Cowan T.M."/>
            <person name="Smanski M.J."/>
            <person name="Chevrette M.G."/>
            <person name="De Carvalho L.P.S."/>
            <person name="Shen B."/>
        </authorList>
    </citation>
    <scope>NUCLEOTIDE SEQUENCE [LARGE SCALE GENOMIC DNA]</scope>
    <source>
        <strain evidence="1 2">NPDC050671</strain>
    </source>
</reference>
<protein>
    <submittedName>
        <fullName evidence="1">Uncharacterized protein</fullName>
    </submittedName>
</protein>
<sequence>MGNPAGAGDLLQVKSAGEFFGPPPEAFTVAEFVRRHRDVQGVDEVVGDVRGDQAAQPE</sequence>